<name>A0A0C9U753_PAXIN</name>
<feature type="region of interest" description="Disordered" evidence="1">
    <location>
        <begin position="210"/>
        <end position="277"/>
    </location>
</feature>
<evidence type="ECO:0000313" key="3">
    <source>
        <dbReference type="Proteomes" id="UP000053647"/>
    </source>
</evidence>
<reference evidence="2 3" key="1">
    <citation type="submission" date="2014-06" db="EMBL/GenBank/DDBJ databases">
        <authorList>
            <consortium name="DOE Joint Genome Institute"/>
            <person name="Kuo A."/>
            <person name="Kohler A."/>
            <person name="Nagy L.G."/>
            <person name="Floudas D."/>
            <person name="Copeland A."/>
            <person name="Barry K.W."/>
            <person name="Cichocki N."/>
            <person name="Veneault-Fourrey C."/>
            <person name="LaButti K."/>
            <person name="Lindquist E.A."/>
            <person name="Lipzen A."/>
            <person name="Lundell T."/>
            <person name="Morin E."/>
            <person name="Murat C."/>
            <person name="Sun H."/>
            <person name="Tunlid A."/>
            <person name="Henrissat B."/>
            <person name="Grigoriev I.V."/>
            <person name="Hibbett D.S."/>
            <person name="Martin F."/>
            <person name="Nordberg H.P."/>
            <person name="Cantor M.N."/>
            <person name="Hua S.X."/>
        </authorList>
    </citation>
    <scope>NUCLEOTIDE SEQUENCE [LARGE SCALE GENOMIC DNA]</scope>
    <source>
        <strain evidence="2 3">ATCC 200175</strain>
    </source>
</reference>
<feature type="compositionally biased region" description="Polar residues" evidence="1">
    <location>
        <begin position="379"/>
        <end position="388"/>
    </location>
</feature>
<dbReference type="AlphaFoldDB" id="A0A0C9U753"/>
<feature type="compositionally biased region" description="Basic and acidic residues" evidence="1">
    <location>
        <begin position="351"/>
        <end position="367"/>
    </location>
</feature>
<gene>
    <name evidence="2" type="ORF">PAXINDRAFT_155797</name>
</gene>
<evidence type="ECO:0000256" key="1">
    <source>
        <dbReference type="SAM" id="MobiDB-lite"/>
    </source>
</evidence>
<sequence length="505" mass="56982">MTQMPGQFVLLGHRSQATYQQGAYMQDNLQFWQDQCRTLEAQIMKLITERDSVSTLFKILATTVKLPETEPTKFNPEILLQMSGPRPVTGMDRPTKETHSAIRFWDEINFLEWAESPAFQVENRGKLPYLEQENGDPIPEETVRAMQKVLRGAWLELVQRKLAPLTWGKLATTGRDLVHGLMEAAFPFLRFTNNGWKVEQMAMKTYSSWHGRHVDDNGNWKNKKSQQDSGDEDDIDKDDTGDSEDSKLKMKKRKRKHVKHAKSEVPYKRFKASHDNQPPLLVPVLRSLSPPQVQLPVPSADSAPVISMNLSTRASPMLASPSKAPTPQVLASPKSANQFEAMVSVPPDLGNENKENEDPNSKTNDSRAKKRIPAPTPAQPNTADSANHNPPPSMNQPAQDVPRTKKNKMRPGSGKNGQNLCTYRWLAQVEKQGTRDDFEAFFKLLSAEQKASYERCIERMGPEDNRPGHHVLTQSLAPHLSFWSSTAPPSHIDVTSAHWPFPELF</sequence>
<feature type="region of interest" description="Disordered" evidence="1">
    <location>
        <begin position="345"/>
        <end position="418"/>
    </location>
</feature>
<organism evidence="2 3">
    <name type="scientific">Paxillus involutus ATCC 200175</name>
    <dbReference type="NCBI Taxonomy" id="664439"/>
    <lineage>
        <taxon>Eukaryota</taxon>
        <taxon>Fungi</taxon>
        <taxon>Dikarya</taxon>
        <taxon>Basidiomycota</taxon>
        <taxon>Agaricomycotina</taxon>
        <taxon>Agaricomycetes</taxon>
        <taxon>Agaricomycetidae</taxon>
        <taxon>Boletales</taxon>
        <taxon>Paxilineae</taxon>
        <taxon>Paxillaceae</taxon>
        <taxon>Paxillus</taxon>
    </lineage>
</organism>
<dbReference type="HOGENOM" id="CLU_035442_2_0_1"/>
<keyword evidence="3" id="KW-1185">Reference proteome</keyword>
<dbReference type="Proteomes" id="UP000053647">
    <property type="component" value="Unassembled WGS sequence"/>
</dbReference>
<dbReference type="OrthoDB" id="3235325at2759"/>
<reference evidence="3" key="2">
    <citation type="submission" date="2015-01" db="EMBL/GenBank/DDBJ databases">
        <title>Evolutionary Origins and Diversification of the Mycorrhizal Mutualists.</title>
        <authorList>
            <consortium name="DOE Joint Genome Institute"/>
            <consortium name="Mycorrhizal Genomics Consortium"/>
            <person name="Kohler A."/>
            <person name="Kuo A."/>
            <person name="Nagy L.G."/>
            <person name="Floudas D."/>
            <person name="Copeland A."/>
            <person name="Barry K.W."/>
            <person name="Cichocki N."/>
            <person name="Veneault-Fourrey C."/>
            <person name="LaButti K."/>
            <person name="Lindquist E.A."/>
            <person name="Lipzen A."/>
            <person name="Lundell T."/>
            <person name="Morin E."/>
            <person name="Murat C."/>
            <person name="Riley R."/>
            <person name="Ohm R."/>
            <person name="Sun H."/>
            <person name="Tunlid A."/>
            <person name="Henrissat B."/>
            <person name="Grigoriev I.V."/>
            <person name="Hibbett D.S."/>
            <person name="Martin F."/>
        </authorList>
    </citation>
    <scope>NUCLEOTIDE SEQUENCE [LARGE SCALE GENOMIC DNA]</scope>
    <source>
        <strain evidence="3">ATCC 200175</strain>
    </source>
</reference>
<proteinExistence type="predicted"/>
<protein>
    <submittedName>
        <fullName evidence="2">Uncharacterized protein</fullName>
    </submittedName>
</protein>
<accession>A0A0C9U753</accession>
<feature type="compositionally biased region" description="Basic and acidic residues" evidence="1">
    <location>
        <begin position="238"/>
        <end position="248"/>
    </location>
</feature>
<evidence type="ECO:0000313" key="2">
    <source>
        <dbReference type="EMBL" id="KIJ15227.1"/>
    </source>
</evidence>
<feature type="compositionally biased region" description="Basic residues" evidence="1">
    <location>
        <begin position="249"/>
        <end position="260"/>
    </location>
</feature>
<dbReference type="EMBL" id="KN819338">
    <property type="protein sequence ID" value="KIJ15227.1"/>
    <property type="molecule type" value="Genomic_DNA"/>
</dbReference>